<gene>
    <name evidence="1" type="ORF">COV07_00525</name>
</gene>
<dbReference type="AlphaFoldDB" id="A0A2H0RMD1"/>
<evidence type="ECO:0000313" key="1">
    <source>
        <dbReference type="EMBL" id="PIR47144.1"/>
    </source>
</evidence>
<evidence type="ECO:0000313" key="2">
    <source>
        <dbReference type="Proteomes" id="UP000230833"/>
    </source>
</evidence>
<protein>
    <submittedName>
        <fullName evidence="1">Uncharacterized protein</fullName>
    </submittedName>
</protein>
<organism evidence="1 2">
    <name type="scientific">Candidatus Vogelbacteria bacterium CG10_big_fil_rev_8_21_14_0_10_45_14</name>
    <dbReference type="NCBI Taxonomy" id="1975042"/>
    <lineage>
        <taxon>Bacteria</taxon>
        <taxon>Candidatus Vogeliibacteriota</taxon>
    </lineage>
</organism>
<comment type="caution">
    <text evidence="1">The sequence shown here is derived from an EMBL/GenBank/DDBJ whole genome shotgun (WGS) entry which is preliminary data.</text>
</comment>
<dbReference type="EMBL" id="PCYL01000005">
    <property type="protein sequence ID" value="PIR47144.1"/>
    <property type="molecule type" value="Genomic_DNA"/>
</dbReference>
<dbReference type="Proteomes" id="UP000230833">
    <property type="component" value="Unassembled WGS sequence"/>
</dbReference>
<sequence length="75" mass="8712">MIKEFFLRKMLEKQLAGIPTEERERLIKLVSENPELFQKIASEVQEKVKSGKDQMSAMMEVMGSHKDELASLMRN</sequence>
<name>A0A2H0RMD1_9BACT</name>
<accession>A0A2H0RMD1</accession>
<proteinExistence type="predicted"/>
<reference evidence="1 2" key="1">
    <citation type="submission" date="2017-09" db="EMBL/GenBank/DDBJ databases">
        <title>Depth-based differentiation of microbial function through sediment-hosted aquifers and enrichment of novel symbionts in the deep terrestrial subsurface.</title>
        <authorList>
            <person name="Probst A.J."/>
            <person name="Ladd B."/>
            <person name="Jarett J.K."/>
            <person name="Geller-Mcgrath D.E."/>
            <person name="Sieber C.M."/>
            <person name="Emerson J.B."/>
            <person name="Anantharaman K."/>
            <person name="Thomas B.C."/>
            <person name="Malmstrom R."/>
            <person name="Stieglmeier M."/>
            <person name="Klingl A."/>
            <person name="Woyke T."/>
            <person name="Ryan C.M."/>
            <person name="Banfield J.F."/>
        </authorList>
    </citation>
    <scope>NUCLEOTIDE SEQUENCE [LARGE SCALE GENOMIC DNA]</scope>
    <source>
        <strain evidence="1">CG10_big_fil_rev_8_21_14_0_10_45_14</strain>
    </source>
</reference>